<dbReference type="HOGENOM" id="CLU_2360564_0_0_1"/>
<reference evidence="2 3" key="1">
    <citation type="submission" date="2014-04" db="EMBL/GenBank/DDBJ databases">
        <authorList>
            <consortium name="DOE Joint Genome Institute"/>
            <person name="Kuo A."/>
            <person name="Kohler A."/>
            <person name="Costa M.D."/>
            <person name="Nagy L.G."/>
            <person name="Floudas D."/>
            <person name="Copeland A."/>
            <person name="Barry K.W."/>
            <person name="Cichocki N."/>
            <person name="Veneault-Fourrey C."/>
            <person name="LaButti K."/>
            <person name="Lindquist E.A."/>
            <person name="Lipzen A."/>
            <person name="Lundell T."/>
            <person name="Morin E."/>
            <person name="Murat C."/>
            <person name="Sun H."/>
            <person name="Tunlid A."/>
            <person name="Henrissat B."/>
            <person name="Grigoriev I.V."/>
            <person name="Hibbett D.S."/>
            <person name="Martin F."/>
            <person name="Nordberg H.P."/>
            <person name="Cantor M.N."/>
            <person name="Hua S.X."/>
        </authorList>
    </citation>
    <scope>NUCLEOTIDE SEQUENCE [LARGE SCALE GENOMIC DNA]</scope>
    <source>
        <strain evidence="2 3">Marx 270</strain>
    </source>
</reference>
<dbReference type="EMBL" id="KN831953">
    <property type="protein sequence ID" value="KIO09834.1"/>
    <property type="molecule type" value="Genomic_DNA"/>
</dbReference>
<dbReference type="Proteomes" id="UP000054217">
    <property type="component" value="Unassembled WGS sequence"/>
</dbReference>
<reference evidence="3" key="2">
    <citation type="submission" date="2015-01" db="EMBL/GenBank/DDBJ databases">
        <title>Evolutionary Origins and Diversification of the Mycorrhizal Mutualists.</title>
        <authorList>
            <consortium name="DOE Joint Genome Institute"/>
            <consortium name="Mycorrhizal Genomics Consortium"/>
            <person name="Kohler A."/>
            <person name="Kuo A."/>
            <person name="Nagy L.G."/>
            <person name="Floudas D."/>
            <person name="Copeland A."/>
            <person name="Barry K.W."/>
            <person name="Cichocki N."/>
            <person name="Veneault-Fourrey C."/>
            <person name="LaButti K."/>
            <person name="Lindquist E.A."/>
            <person name="Lipzen A."/>
            <person name="Lundell T."/>
            <person name="Morin E."/>
            <person name="Murat C."/>
            <person name="Riley R."/>
            <person name="Ohm R."/>
            <person name="Sun H."/>
            <person name="Tunlid A."/>
            <person name="Henrissat B."/>
            <person name="Grigoriev I.V."/>
            <person name="Hibbett D.S."/>
            <person name="Martin F."/>
        </authorList>
    </citation>
    <scope>NUCLEOTIDE SEQUENCE [LARGE SCALE GENOMIC DNA]</scope>
    <source>
        <strain evidence="3">Marx 270</strain>
    </source>
</reference>
<feature type="region of interest" description="Disordered" evidence="1">
    <location>
        <begin position="43"/>
        <end position="66"/>
    </location>
</feature>
<gene>
    <name evidence="2" type="ORF">M404DRAFT_995828</name>
</gene>
<evidence type="ECO:0000313" key="3">
    <source>
        <dbReference type="Proteomes" id="UP000054217"/>
    </source>
</evidence>
<dbReference type="InParanoid" id="A0A0C3PN86"/>
<proteinExistence type="predicted"/>
<name>A0A0C3PN86_PISTI</name>
<evidence type="ECO:0000256" key="1">
    <source>
        <dbReference type="SAM" id="MobiDB-lite"/>
    </source>
</evidence>
<dbReference type="AlphaFoldDB" id="A0A0C3PN86"/>
<keyword evidence="3" id="KW-1185">Reference proteome</keyword>
<evidence type="ECO:0000313" key="2">
    <source>
        <dbReference type="EMBL" id="KIO09834.1"/>
    </source>
</evidence>
<protein>
    <submittedName>
        <fullName evidence="2">Uncharacterized protein</fullName>
    </submittedName>
</protein>
<organism evidence="2 3">
    <name type="scientific">Pisolithus tinctorius Marx 270</name>
    <dbReference type="NCBI Taxonomy" id="870435"/>
    <lineage>
        <taxon>Eukaryota</taxon>
        <taxon>Fungi</taxon>
        <taxon>Dikarya</taxon>
        <taxon>Basidiomycota</taxon>
        <taxon>Agaricomycotina</taxon>
        <taxon>Agaricomycetes</taxon>
        <taxon>Agaricomycetidae</taxon>
        <taxon>Boletales</taxon>
        <taxon>Sclerodermatineae</taxon>
        <taxon>Pisolithaceae</taxon>
        <taxon>Pisolithus</taxon>
    </lineage>
</organism>
<sequence>MTPVHRDHERSPRARAWSSQVTIRYPRRGCNLDHIVSQLSFDSLPSRTSQTSNGRNLSNPTTPPKTTVISHRLTSFCDPRYIQHVIISGNVLDIEQ</sequence>
<accession>A0A0C3PN86</accession>